<proteinExistence type="predicted"/>
<keyword evidence="1" id="KW-0472">Membrane</keyword>
<dbReference type="AlphaFoldDB" id="A0A5N1J3I1"/>
<accession>A0A5N1J3I1</accession>
<reference evidence="2 3" key="1">
    <citation type="submission" date="2019-09" db="EMBL/GenBank/DDBJ databases">
        <title>Genome sequence of Adhaeribacter sp. M2.</title>
        <authorList>
            <person name="Srinivasan S."/>
        </authorList>
    </citation>
    <scope>NUCLEOTIDE SEQUENCE [LARGE SCALE GENOMIC DNA]</scope>
    <source>
        <strain evidence="2 3">M2</strain>
    </source>
</reference>
<evidence type="ECO:0000313" key="2">
    <source>
        <dbReference type="EMBL" id="KAA9340655.1"/>
    </source>
</evidence>
<organism evidence="2 3">
    <name type="scientific">Adhaeribacter soli</name>
    <dbReference type="NCBI Taxonomy" id="2607655"/>
    <lineage>
        <taxon>Bacteria</taxon>
        <taxon>Pseudomonadati</taxon>
        <taxon>Bacteroidota</taxon>
        <taxon>Cytophagia</taxon>
        <taxon>Cytophagales</taxon>
        <taxon>Hymenobacteraceae</taxon>
        <taxon>Adhaeribacter</taxon>
    </lineage>
</organism>
<feature type="transmembrane region" description="Helical" evidence="1">
    <location>
        <begin position="142"/>
        <end position="167"/>
    </location>
</feature>
<feature type="transmembrane region" description="Helical" evidence="1">
    <location>
        <begin position="188"/>
        <end position="207"/>
    </location>
</feature>
<comment type="caution">
    <text evidence="2">The sequence shown here is derived from an EMBL/GenBank/DDBJ whole genome shotgun (WGS) entry which is preliminary data.</text>
</comment>
<evidence type="ECO:0000313" key="3">
    <source>
        <dbReference type="Proteomes" id="UP000326570"/>
    </source>
</evidence>
<dbReference type="RefSeq" id="WP_150902582.1">
    <property type="nucleotide sequence ID" value="NZ_VTWT01000002.1"/>
</dbReference>
<keyword evidence="1" id="KW-0812">Transmembrane</keyword>
<gene>
    <name evidence="2" type="ORF">F0P94_04295</name>
</gene>
<dbReference type="EMBL" id="VTWT01000002">
    <property type="protein sequence ID" value="KAA9340655.1"/>
    <property type="molecule type" value="Genomic_DNA"/>
</dbReference>
<feature type="transmembrane region" description="Helical" evidence="1">
    <location>
        <begin position="72"/>
        <end position="95"/>
    </location>
</feature>
<feature type="transmembrane region" description="Helical" evidence="1">
    <location>
        <begin position="213"/>
        <end position="232"/>
    </location>
</feature>
<dbReference type="Proteomes" id="UP000326570">
    <property type="component" value="Unassembled WGS sequence"/>
</dbReference>
<feature type="transmembrane region" description="Helical" evidence="1">
    <location>
        <begin position="16"/>
        <end position="37"/>
    </location>
</feature>
<evidence type="ECO:0000256" key="1">
    <source>
        <dbReference type="SAM" id="Phobius"/>
    </source>
</evidence>
<sequence length="277" mass="30860">MHTNTLPAQADTGKQVIVGINSTILFLLAYLMCHIAYQGATIMTAMSNGIQTELFPGHIQFKLFDSQWETNAVISTYAAGPFVCLALAFIFFPLFNLYKTKRGLKKVFFLWATLHGLNTFFGSMVAGTLVKGGFWYAVRWAVISNALAGFVAFIFFLVLIGIGILMAPAFLQACDSKTLMKFTNRQKMLFTTVFMPWIVGSLFIYLLKVPDFQLYEGLILLSLSLVLIPVYFMNQHNLFSQTIPAPQKTKIAWASLIILLAGALIFRLSLMNGISFG</sequence>
<feature type="transmembrane region" description="Helical" evidence="1">
    <location>
        <begin position="107"/>
        <end position="130"/>
    </location>
</feature>
<keyword evidence="1" id="KW-1133">Transmembrane helix</keyword>
<name>A0A5N1J3I1_9BACT</name>
<protein>
    <submittedName>
        <fullName evidence="2">Uncharacterized protein</fullName>
    </submittedName>
</protein>
<keyword evidence="3" id="KW-1185">Reference proteome</keyword>
<feature type="transmembrane region" description="Helical" evidence="1">
    <location>
        <begin position="252"/>
        <end position="270"/>
    </location>
</feature>